<keyword evidence="6" id="KW-1185">Reference proteome</keyword>
<comment type="function">
    <text evidence="4">Bifunctional enzyme that catalyzes the enolization of 2,3-diketo-5-methylthiopentyl-1-phosphate (DK-MTP-1-P) into the intermediate 2-hydroxy-3-keto-5-methylthiopentenyl-1-phosphate (HK-MTPenyl-1-P), which is then dephosphorylated to form the acireductone 1,2-dihydroxy-3-keto-5-methylthiopentene (DHK-MTPene).</text>
</comment>
<dbReference type="GO" id="GO:0019509">
    <property type="term" value="P:L-methionine salvage from methylthioadenosine"/>
    <property type="evidence" value="ECO:0007669"/>
    <property type="project" value="UniProtKB-UniRule"/>
</dbReference>
<dbReference type="NCBIfam" id="TIGR01691">
    <property type="entry name" value="enolase-ppase"/>
    <property type="match status" value="1"/>
</dbReference>
<dbReference type="InterPro" id="IPR023214">
    <property type="entry name" value="HAD_sf"/>
</dbReference>
<comment type="cofactor">
    <cofactor evidence="4">
        <name>Mg(2+)</name>
        <dbReference type="ChEBI" id="CHEBI:18420"/>
    </cofactor>
    <text evidence="4">Binds 1 Mg(2+) ion per subunit.</text>
</comment>
<dbReference type="EMBL" id="AP014836">
    <property type="protein sequence ID" value="BAW80839.1"/>
    <property type="molecule type" value="Genomic_DNA"/>
</dbReference>
<dbReference type="SFLD" id="SFLDG01133">
    <property type="entry name" value="C1.5.4:_Enolase-phosphatase_Li"/>
    <property type="match status" value="1"/>
</dbReference>
<comment type="catalytic activity">
    <reaction evidence="4">
        <text>5-methylsulfanyl-2,3-dioxopentyl phosphate + H2O = 1,2-dihydroxy-5-(methylsulfanyl)pent-1-en-3-one + phosphate</text>
        <dbReference type="Rhea" id="RHEA:21700"/>
        <dbReference type="ChEBI" id="CHEBI:15377"/>
        <dbReference type="ChEBI" id="CHEBI:43474"/>
        <dbReference type="ChEBI" id="CHEBI:49252"/>
        <dbReference type="ChEBI" id="CHEBI:58828"/>
        <dbReference type="EC" id="3.1.3.77"/>
    </reaction>
</comment>
<dbReference type="InterPro" id="IPR023943">
    <property type="entry name" value="Enolase-ppase_E1"/>
</dbReference>
<gene>
    <name evidence="4" type="primary">mtnC</name>
    <name evidence="5" type="ORF">TAO_1469</name>
</gene>
<evidence type="ECO:0000313" key="6">
    <source>
        <dbReference type="Proteomes" id="UP000243679"/>
    </source>
</evidence>
<dbReference type="EC" id="3.1.3.77" evidence="4"/>
<sequence length="228" mass="25868">MIRAIITDIEGTTTSLSFVKDILFPYSRERIACFVKQHAEDPQIVSLLEDVRVVAQDKHLSLEGIISQLIAWIDVDAKVTVLKSLQGILWEEGYWRGDLTSHIYPDVARNLRAWKEVGLTLYIFSSGSVQAQKLLFSHTIAGDLTVFFSGYFDTHIGAKHDPESYQRIAEEIKILPPQILFLSDVEAELNAAAKAGMRTIWLVREEKLIFPATHFQVQDFDSIQIDSF</sequence>
<dbReference type="SFLD" id="SFLDS00003">
    <property type="entry name" value="Haloacid_Dehalogenase"/>
    <property type="match status" value="1"/>
</dbReference>
<name>A0A1Q2SP07_9GAMM</name>
<comment type="pathway">
    <text evidence="4">Amino-acid biosynthesis; L-methionine biosynthesis via salvage pathway; L-methionine from S-methyl-5-thio-alpha-D-ribose 1-phosphate: step 3/6.</text>
</comment>
<dbReference type="Proteomes" id="UP000243679">
    <property type="component" value="Chromosome"/>
</dbReference>
<dbReference type="GO" id="GO:0043715">
    <property type="term" value="F:2,3-diketo-5-methylthiopentyl-1-phosphate enolase activity"/>
    <property type="evidence" value="ECO:0007669"/>
    <property type="project" value="UniProtKB-UniRule"/>
</dbReference>
<evidence type="ECO:0000256" key="2">
    <source>
        <dbReference type="ARBA" id="ARBA00022801"/>
    </source>
</evidence>
<dbReference type="OrthoDB" id="9797416at2"/>
<dbReference type="PRINTS" id="PR00413">
    <property type="entry name" value="HADHALOGNASE"/>
</dbReference>
<dbReference type="SFLD" id="SFLDF00044">
    <property type="entry name" value="enolase-phosphatase"/>
    <property type="match status" value="1"/>
</dbReference>
<dbReference type="GO" id="GO:0000287">
    <property type="term" value="F:magnesium ion binding"/>
    <property type="evidence" value="ECO:0007669"/>
    <property type="project" value="UniProtKB-UniRule"/>
</dbReference>
<dbReference type="Gene3D" id="3.40.50.1000">
    <property type="entry name" value="HAD superfamily/HAD-like"/>
    <property type="match status" value="1"/>
</dbReference>
<reference evidence="5 6" key="1">
    <citation type="journal article" date="2017" name="ISME J.">
        <title>An acid-tolerant ammonia-oxidizing ?-proteobacterium from soil.</title>
        <authorList>
            <person name="Hayatsu M."/>
            <person name="Tago K."/>
            <person name="Uchiyama I."/>
            <person name="Toyoda A."/>
            <person name="Wang Y."/>
            <person name="Shimomura Y."/>
            <person name="Okubo T."/>
            <person name="Kurisu F."/>
            <person name="Hirono Y."/>
            <person name="Nonaka K."/>
            <person name="Akiyama H."/>
            <person name="Itoh T."/>
            <person name="Takami H."/>
        </authorList>
    </citation>
    <scope>NUCLEOTIDE SEQUENCE [LARGE SCALE GENOMIC DNA]</scope>
    <source>
        <strain evidence="5 6">TAO100</strain>
    </source>
</reference>
<dbReference type="InterPro" id="IPR036412">
    <property type="entry name" value="HAD-like_sf"/>
</dbReference>
<dbReference type="NCBIfam" id="TIGR01549">
    <property type="entry name" value="HAD-SF-IA-v1"/>
    <property type="match status" value="1"/>
</dbReference>
<dbReference type="PANTHER" id="PTHR20371">
    <property type="entry name" value="ENOLASE-PHOSPHATASE E1"/>
    <property type="match status" value="1"/>
</dbReference>
<keyword evidence="3 4" id="KW-0486">Methionine biosynthesis</keyword>
<dbReference type="SFLD" id="SFLDG01129">
    <property type="entry name" value="C1.5:_HAD__Beta-PGM__Phosphata"/>
    <property type="match status" value="1"/>
</dbReference>
<dbReference type="InterPro" id="IPR006439">
    <property type="entry name" value="HAD-SF_hydro_IA"/>
</dbReference>
<dbReference type="UniPathway" id="UPA00904">
    <property type="reaction ID" value="UER00876"/>
</dbReference>
<dbReference type="KEGG" id="ntt:TAO_1469"/>
<organism evidence="5 6">
    <name type="scientific">Candidatus Nitrosoglobus terrae</name>
    <dbReference type="NCBI Taxonomy" id="1630141"/>
    <lineage>
        <taxon>Bacteria</taxon>
        <taxon>Pseudomonadati</taxon>
        <taxon>Pseudomonadota</taxon>
        <taxon>Gammaproteobacteria</taxon>
        <taxon>Chromatiales</taxon>
        <taxon>Chromatiaceae</taxon>
        <taxon>Candidatus Nitrosoglobus</taxon>
    </lineage>
</organism>
<comment type="similarity">
    <text evidence="4">Belongs to the HAD-like hydrolase superfamily. MasA/MtnC family.</text>
</comment>
<dbReference type="Pfam" id="PF00702">
    <property type="entry name" value="Hydrolase"/>
    <property type="match status" value="1"/>
</dbReference>
<protein>
    <recommendedName>
        <fullName evidence="4">Enolase-phosphatase E1</fullName>
        <ecNumber evidence="4">3.1.3.77</ecNumber>
    </recommendedName>
    <alternativeName>
        <fullName evidence="4">2,3-diketo-5-methylthio-1-phosphopentane phosphatase</fullName>
    </alternativeName>
</protein>
<proteinExistence type="inferred from homology"/>
<accession>A0A1Q2SP07</accession>
<keyword evidence="1 4" id="KW-0028">Amino-acid biosynthesis</keyword>
<dbReference type="CDD" id="cd01629">
    <property type="entry name" value="HAD_EP"/>
    <property type="match status" value="1"/>
</dbReference>
<comment type="subunit">
    <text evidence="4">Monomer.</text>
</comment>
<evidence type="ECO:0000313" key="5">
    <source>
        <dbReference type="EMBL" id="BAW80839.1"/>
    </source>
</evidence>
<dbReference type="GO" id="GO:0043716">
    <property type="term" value="F:2-hydroxy-3-keto-5-methylthiopentenyl-1-phosphate phosphatase activity"/>
    <property type="evidence" value="ECO:0007669"/>
    <property type="project" value="UniProtKB-UniRule"/>
</dbReference>
<dbReference type="HAMAP" id="MF_01681">
    <property type="entry name" value="Salvage_MtnC"/>
    <property type="match status" value="1"/>
</dbReference>
<dbReference type="SUPFAM" id="SSF56784">
    <property type="entry name" value="HAD-like"/>
    <property type="match status" value="1"/>
</dbReference>
<evidence type="ECO:0000256" key="4">
    <source>
        <dbReference type="HAMAP-Rule" id="MF_01681"/>
    </source>
</evidence>
<dbReference type="PANTHER" id="PTHR20371:SF1">
    <property type="entry name" value="ENOLASE-PHOSPHATASE E1"/>
    <property type="match status" value="1"/>
</dbReference>
<keyword evidence="4" id="KW-0460">Magnesium</keyword>
<evidence type="ECO:0000256" key="3">
    <source>
        <dbReference type="ARBA" id="ARBA00023167"/>
    </source>
</evidence>
<dbReference type="GO" id="GO:0043874">
    <property type="term" value="F:acireductone synthase activity"/>
    <property type="evidence" value="ECO:0007669"/>
    <property type="project" value="UniProtKB-EC"/>
</dbReference>
<keyword evidence="2 4" id="KW-0378">Hydrolase</keyword>
<keyword evidence="4" id="KW-0479">Metal-binding</keyword>
<dbReference type="RefSeq" id="WP_096527340.1">
    <property type="nucleotide sequence ID" value="NZ_AP014836.1"/>
</dbReference>
<evidence type="ECO:0000256" key="1">
    <source>
        <dbReference type="ARBA" id="ARBA00022605"/>
    </source>
</evidence>
<comment type="pathway">
    <text evidence="4">Amino-acid biosynthesis; L-methionine biosynthesis via salvage pathway; L-methionine from S-methyl-5-thio-alpha-D-ribose 1-phosphate: step 4/6.</text>
</comment>
<dbReference type="AlphaFoldDB" id="A0A1Q2SP07"/>
<dbReference type="Gene3D" id="1.10.720.60">
    <property type="match status" value="1"/>
</dbReference>